<accession>A0A4S4KCM1</accession>
<sequence length="459" mass="50903">MPASWGFLQSSFVQGILNYIPSLRKSIEPTHPESEAAVTSSPAEVEPWKEEVDRWKQLADKAAAERDQLRHEAAQLHGEMQRLVRDLSQVRTEAEENWKSHEQELRREGQEEISKRDTDILKTQEELATVKQDRADMESLLGAHIRKLETELSAAKQNHADIEGLLGTHKIELDAVQRVVGKDNVGEDEVTKLLQSLNDEIAQTAKATRELFKVDKAVRGTGKAVTDAAGAIEGWVGSAIPALLSTQYRGNPILVQAALQAMAVAFTSWISSSYSFMHEHDQVLDETYKYLMNAEDQAVLGRWRALTHKYAKQGMPNLTDELTKMLVTDVRNLLLVAGSSTGQADSLIARKRDNFRAIVELAINLRRSIGEDIISCDFETILIHPGDAFDAANMEDAFESISKSKGSGDGTTRKVLCTAGLGLRRCRKTKGEGETAGQWDVTAMRKPQVILDTVMQGTK</sequence>
<feature type="region of interest" description="Disordered" evidence="1">
    <location>
        <begin position="95"/>
        <end position="114"/>
    </location>
</feature>
<reference evidence="2 3" key="1">
    <citation type="submission" date="2019-02" db="EMBL/GenBank/DDBJ databases">
        <title>Genome sequencing of the rare red list fungi Phlebia centrifuga.</title>
        <authorList>
            <person name="Buettner E."/>
            <person name="Kellner H."/>
        </authorList>
    </citation>
    <scope>NUCLEOTIDE SEQUENCE [LARGE SCALE GENOMIC DNA]</scope>
    <source>
        <strain evidence="2 3">DSM 108282</strain>
    </source>
</reference>
<evidence type="ECO:0000313" key="2">
    <source>
        <dbReference type="EMBL" id="THG94039.1"/>
    </source>
</evidence>
<gene>
    <name evidence="2" type="ORF">EW026_g7346</name>
</gene>
<comment type="caution">
    <text evidence="2">The sequence shown here is derived from an EMBL/GenBank/DDBJ whole genome shotgun (WGS) entry which is preliminary data.</text>
</comment>
<dbReference type="Proteomes" id="UP000309038">
    <property type="component" value="Unassembled WGS sequence"/>
</dbReference>
<protein>
    <submittedName>
        <fullName evidence="2">Uncharacterized protein</fullName>
    </submittedName>
</protein>
<keyword evidence="3" id="KW-1185">Reference proteome</keyword>
<evidence type="ECO:0000256" key="1">
    <source>
        <dbReference type="SAM" id="MobiDB-lite"/>
    </source>
</evidence>
<name>A0A4S4KCM1_9APHY</name>
<evidence type="ECO:0000313" key="3">
    <source>
        <dbReference type="Proteomes" id="UP000309038"/>
    </source>
</evidence>
<organism evidence="2 3">
    <name type="scientific">Hermanssonia centrifuga</name>
    <dbReference type="NCBI Taxonomy" id="98765"/>
    <lineage>
        <taxon>Eukaryota</taxon>
        <taxon>Fungi</taxon>
        <taxon>Dikarya</taxon>
        <taxon>Basidiomycota</taxon>
        <taxon>Agaricomycotina</taxon>
        <taxon>Agaricomycetes</taxon>
        <taxon>Polyporales</taxon>
        <taxon>Meruliaceae</taxon>
        <taxon>Hermanssonia</taxon>
    </lineage>
</organism>
<dbReference type="EMBL" id="SGPJ01000515">
    <property type="protein sequence ID" value="THG94039.1"/>
    <property type="molecule type" value="Genomic_DNA"/>
</dbReference>
<proteinExistence type="predicted"/>
<dbReference type="AlphaFoldDB" id="A0A4S4KCM1"/>